<feature type="region of interest" description="Disordered" evidence="1">
    <location>
        <begin position="1631"/>
        <end position="1699"/>
    </location>
</feature>
<feature type="region of interest" description="Disordered" evidence="1">
    <location>
        <begin position="792"/>
        <end position="824"/>
    </location>
</feature>
<keyword evidence="3" id="KW-1185">Reference proteome</keyword>
<feature type="region of interest" description="Disordered" evidence="1">
    <location>
        <begin position="1538"/>
        <end position="1579"/>
    </location>
</feature>
<accession>A0AAE9EGE5</accession>
<feature type="compositionally biased region" description="Polar residues" evidence="1">
    <location>
        <begin position="1032"/>
        <end position="1041"/>
    </location>
</feature>
<feature type="region of interest" description="Disordered" evidence="1">
    <location>
        <begin position="605"/>
        <end position="646"/>
    </location>
</feature>
<dbReference type="Proteomes" id="UP000829354">
    <property type="component" value="Chromosome III"/>
</dbReference>
<gene>
    <name evidence="2" type="ORF">L5515_002942</name>
</gene>
<feature type="compositionally biased region" description="Basic and acidic residues" evidence="1">
    <location>
        <begin position="404"/>
        <end position="413"/>
    </location>
</feature>
<feature type="compositionally biased region" description="Basic and acidic residues" evidence="1">
    <location>
        <begin position="193"/>
        <end position="206"/>
    </location>
</feature>
<feature type="region of interest" description="Disordered" evidence="1">
    <location>
        <begin position="1"/>
        <end position="59"/>
    </location>
</feature>
<name>A0AAE9EGE5_CAEBR</name>
<feature type="compositionally biased region" description="Low complexity" evidence="1">
    <location>
        <begin position="82"/>
        <end position="91"/>
    </location>
</feature>
<feature type="compositionally biased region" description="Basic and acidic residues" evidence="1">
    <location>
        <begin position="1656"/>
        <end position="1676"/>
    </location>
</feature>
<feature type="compositionally biased region" description="Pro residues" evidence="1">
    <location>
        <begin position="1013"/>
        <end position="1023"/>
    </location>
</feature>
<reference evidence="2 3" key="1">
    <citation type="submission" date="2022-04" db="EMBL/GenBank/DDBJ databases">
        <title>Chromosome-level reference genomes for two strains of Caenorhabditis briggsae: an improved platform for comparative genomics.</title>
        <authorList>
            <person name="Stevens L."/>
            <person name="Andersen E."/>
        </authorList>
    </citation>
    <scope>NUCLEOTIDE SEQUENCE [LARGE SCALE GENOMIC DNA]</scope>
    <source>
        <strain evidence="2">VX34</strain>
        <tissue evidence="2">Whole-organism</tissue>
    </source>
</reference>
<feature type="compositionally biased region" description="Basic and acidic residues" evidence="1">
    <location>
        <begin position="1355"/>
        <end position="1367"/>
    </location>
</feature>
<feature type="compositionally biased region" description="Basic and acidic residues" evidence="1">
    <location>
        <begin position="9"/>
        <end position="25"/>
    </location>
</feature>
<feature type="compositionally biased region" description="Basic and acidic residues" evidence="1">
    <location>
        <begin position="92"/>
        <end position="112"/>
    </location>
</feature>
<sequence>MPYLSTRIPDARRNVAGDFPSEHSKRSQIKLEPLEQRRFRSTESRPISTSNYLTESVERHRDMEASRLKEYLKAKESDANQPWNKPGWPGPKKNDENNRELETLKQKIETLQRKTSQSMSDLSVLPTPSQFEKLNPQPQPSPISPGDSGWLIKMRKNRYLDHTSKVNEPKKYRSMDQLPTTGKVGALPPDDENQQKSEGSDPLHWQLRKEFHLAKYSERRASYHVESSSYSHTSHSQHQNISHNSHPPPSSPPPIPATIQHQTHPSQHPPPTTQTVLNRPLSKSQLLYPPGSTENIASEHKPAIRPPEKTVYENNPIAPSELNVQVKRAPPSGPPPPPPQPPTDFDYPERLMSPPPTHQPRSILKGYSSQQYYSQTNLTESHHHHSHQTQNTQENFHPQQMHPRPSDRRTPTHFEDLSEDEKTRIMHENLQKHRTLRSGPNGPRPATTSFNGPFFRLEQVSPGQPSQQQQGCPQQHPRSQSVDPSGDVPRDHGRLLQQSREISASEIELHNYSRNVEPSVVVWPPISEKERKRPNSVLAKNFNDPDKIDEYQRQKRLEHEAMHRHEEQQMISMSKQIRAMEIQQQRLYEQSHGVTSPVPIMEAISPQPYGSQPQHQLQQYYPPPPPPPQVQIHQPHQSHQPHQYEDPEPISYPVQVFETRPISALSNQIDQDLRTQPQAPPTSWKRTYIVERPRDVAKNEILTSEELLEKESYDVDLLKRRETFVEKPDEPPRINRLGKRWQPPPEKPYVWPTLRRAMSVEPNSRGPMDFAPGVPPNYDDNEEYKWEPVVNDPGYKKEDKNFTPVSSPPASPRRGHGVGPLDEPAKRQAKYVIQPSPDGSHRPKAVFRKERHTPSGGFYPHAPNAIKVVKKRAQSVQGLLSPTDNVEIIHQRNYHRLDLEQNGHHGQKLRRSQHSGSEMDLRRNTQDLPDWEKIYELPPHSSQIVQKDMPRHVDVQRRLSKFEGSIQNLRAASSTQHLDSMQQLHFPMPDYEPPQLQHSRRRTESSGTNYRGGPPPPPPPMPMQQPREMSRRNSVASTRIDSPSLMIPHHHHHQRQSRSDSRGPPQMSRAASSIPLSPHPTPQHHHHHHQRPTTPGATRARNYIARATAPSPTPYSYDRARAYVPPALPPGYRLADPLPDQRALSPSPGHTRKLIRNGANKPPANAELDEISKRAEELRKRDGRSKYKLVESDIYKTDPDPMPSNLKDQVRELLESRNSVETTTTQRDQDKSGYVTDVSTATWNFSTLDYSPRSVVSMNGARYDILKTVPPLRTKTPPPPPPPVRRHEIYEQHERYTSAPNLQSAVIRIQDDKPRSIMKRRELESREQLLFPTVDTQVVKSVVRKPTVTETVQRFEETRRTEEVERRVQRREKKERRSRHHSSSRHQSGWEGHTGGYQEHRVGAITSSLPRRQIIREADRAMTEEEMNKVVREAYAAADEARRDSRHRSSSLSRGGYLPGGQETYYRQETTRRQQHNNYDDNFNRGIAHARYGSLSDSLRRGELQYVPNGEVRQSFYRDGGASGGQRMHKSYSTRDVFTGDAHDDRRSVSSFHRRGSQQQVSPFVEFPPTLPRRGAGGDYRREEDAYFRPVSKSRSYADWDDAGRAGMGREVRRYDDDMSRLEAEFRDSLLMPMPNGNMNERDHRTEQLPGGYETFNKDRHANSGRRTGRDGKPVDFSEASQEYNYKREQTLNDDRRRR</sequence>
<feature type="compositionally biased region" description="Basic and acidic residues" evidence="1">
    <location>
        <begin position="297"/>
        <end position="311"/>
    </location>
</feature>
<evidence type="ECO:0000256" key="1">
    <source>
        <dbReference type="SAM" id="MobiDB-lite"/>
    </source>
</evidence>
<evidence type="ECO:0000313" key="2">
    <source>
        <dbReference type="EMBL" id="UMM21131.1"/>
    </source>
</evidence>
<feature type="compositionally biased region" description="Polar residues" evidence="1">
    <location>
        <begin position="44"/>
        <end position="54"/>
    </location>
</feature>
<feature type="compositionally biased region" description="Low complexity" evidence="1">
    <location>
        <begin position="224"/>
        <end position="245"/>
    </location>
</feature>
<feature type="region of interest" description="Disordered" evidence="1">
    <location>
        <begin position="222"/>
        <end position="413"/>
    </location>
</feature>
<feature type="region of interest" description="Disordered" evidence="1">
    <location>
        <begin position="71"/>
        <end position="206"/>
    </location>
</feature>
<feature type="region of interest" description="Disordered" evidence="1">
    <location>
        <begin position="1437"/>
        <end position="1462"/>
    </location>
</feature>
<protein>
    <submittedName>
        <fullName evidence="2">Uncharacterized protein</fullName>
    </submittedName>
</protein>
<feature type="region of interest" description="Disordered" evidence="1">
    <location>
        <begin position="985"/>
        <end position="1097"/>
    </location>
</feature>
<feature type="compositionally biased region" description="Basic and acidic residues" evidence="1">
    <location>
        <begin position="158"/>
        <end position="174"/>
    </location>
</feature>
<feature type="region of interest" description="Disordered" evidence="1">
    <location>
        <begin position="431"/>
        <end position="492"/>
    </location>
</feature>
<feature type="compositionally biased region" description="Pro residues" evidence="1">
    <location>
        <begin position="331"/>
        <end position="342"/>
    </location>
</feature>
<organism evidence="2 3">
    <name type="scientific">Caenorhabditis briggsae</name>
    <dbReference type="NCBI Taxonomy" id="6238"/>
    <lineage>
        <taxon>Eukaryota</taxon>
        <taxon>Metazoa</taxon>
        <taxon>Ecdysozoa</taxon>
        <taxon>Nematoda</taxon>
        <taxon>Chromadorea</taxon>
        <taxon>Rhabditida</taxon>
        <taxon>Rhabditina</taxon>
        <taxon>Rhabditomorpha</taxon>
        <taxon>Rhabditoidea</taxon>
        <taxon>Rhabditidae</taxon>
        <taxon>Peloderinae</taxon>
        <taxon>Caenorhabditis</taxon>
    </lineage>
</organism>
<feature type="compositionally biased region" description="Pro residues" evidence="1">
    <location>
        <begin position="246"/>
        <end position="256"/>
    </location>
</feature>
<proteinExistence type="predicted"/>
<feature type="compositionally biased region" description="Polar residues" evidence="1">
    <location>
        <begin position="113"/>
        <end position="132"/>
    </location>
</feature>
<feature type="compositionally biased region" description="Low complexity" evidence="1">
    <location>
        <begin position="630"/>
        <end position="641"/>
    </location>
</feature>
<feature type="compositionally biased region" description="Low complexity" evidence="1">
    <location>
        <begin position="607"/>
        <end position="620"/>
    </location>
</feature>
<feature type="compositionally biased region" description="Polar residues" evidence="1">
    <location>
        <begin position="367"/>
        <end position="378"/>
    </location>
</feature>
<feature type="compositionally biased region" description="Basic residues" evidence="1">
    <location>
        <begin position="1368"/>
        <end position="1384"/>
    </location>
</feature>
<feature type="compositionally biased region" description="Basic and acidic residues" evidence="1">
    <location>
        <begin position="32"/>
        <end position="43"/>
    </location>
</feature>
<feature type="compositionally biased region" description="Basic and acidic residues" evidence="1">
    <location>
        <begin position="1685"/>
        <end position="1699"/>
    </location>
</feature>
<feature type="compositionally biased region" description="Low complexity" evidence="1">
    <location>
        <begin position="459"/>
        <end position="480"/>
    </location>
</feature>
<feature type="region of interest" description="Disordered" evidence="1">
    <location>
        <begin position="1143"/>
        <end position="1165"/>
    </location>
</feature>
<feature type="region of interest" description="Disordered" evidence="1">
    <location>
        <begin position="1355"/>
        <end position="1397"/>
    </location>
</feature>
<feature type="compositionally biased region" description="Basic residues" evidence="1">
    <location>
        <begin position="1082"/>
        <end position="1091"/>
    </location>
</feature>
<evidence type="ECO:0000313" key="3">
    <source>
        <dbReference type="Proteomes" id="UP000829354"/>
    </source>
</evidence>
<dbReference type="EMBL" id="CP092622">
    <property type="protein sequence ID" value="UMM21131.1"/>
    <property type="molecule type" value="Genomic_DNA"/>
</dbReference>